<evidence type="ECO:0000256" key="1">
    <source>
        <dbReference type="SAM" id="Phobius"/>
    </source>
</evidence>
<keyword evidence="1" id="KW-0472">Membrane</keyword>
<dbReference type="EMBL" id="JH712485">
    <property type="protein sequence ID" value="EFO17061.1"/>
    <property type="molecule type" value="Genomic_DNA"/>
</dbReference>
<feature type="transmembrane region" description="Helical" evidence="1">
    <location>
        <begin position="79"/>
        <end position="97"/>
    </location>
</feature>
<dbReference type="RefSeq" id="XP_003147008.1">
    <property type="nucleotide sequence ID" value="XM_003146960.1"/>
</dbReference>
<proteinExistence type="predicted"/>
<gene>
    <name evidence="2" type="ORF">LOAG_11441</name>
</gene>
<protein>
    <submittedName>
        <fullName evidence="2">Uncharacterized protein</fullName>
    </submittedName>
</protein>
<evidence type="ECO:0000313" key="2">
    <source>
        <dbReference type="EMBL" id="EFO17061.1"/>
    </source>
</evidence>
<reference evidence="2" key="1">
    <citation type="submission" date="2012-04" db="EMBL/GenBank/DDBJ databases">
        <title>The Genome Sequence of Loa loa.</title>
        <authorList>
            <consortium name="The Broad Institute Genome Sequencing Platform"/>
            <consortium name="Broad Institute Genome Sequencing Center for Infectious Disease"/>
            <person name="Nutman T.B."/>
            <person name="Fink D.L."/>
            <person name="Russ C."/>
            <person name="Young S."/>
            <person name="Zeng Q."/>
            <person name="Gargeya S."/>
            <person name="Alvarado L."/>
            <person name="Berlin A."/>
            <person name="Chapman S.B."/>
            <person name="Chen Z."/>
            <person name="Freedman E."/>
            <person name="Gellesch M."/>
            <person name="Goldberg J."/>
            <person name="Griggs A."/>
            <person name="Gujja S."/>
            <person name="Heilman E.R."/>
            <person name="Heiman D."/>
            <person name="Howarth C."/>
            <person name="Mehta T."/>
            <person name="Neiman D."/>
            <person name="Pearson M."/>
            <person name="Roberts A."/>
            <person name="Saif S."/>
            <person name="Shea T."/>
            <person name="Shenoy N."/>
            <person name="Sisk P."/>
            <person name="Stolte C."/>
            <person name="Sykes S."/>
            <person name="White J."/>
            <person name="Yandava C."/>
            <person name="Haas B."/>
            <person name="Henn M.R."/>
            <person name="Nusbaum C."/>
            <person name="Birren B."/>
        </authorList>
    </citation>
    <scope>NUCLEOTIDE SEQUENCE [LARGE SCALE GENOMIC DNA]</scope>
</reference>
<sequence length="119" mass="13586">MPMRLLCNIVVIAHIMGNMKMKDSYDFAKGFMTGRKQEEAPVFFLSSIALFNKQKMLCKSCPISHFLVSIVGTRLRRNIVSYCIVVGCLVTSMYLVICGLRSETKDDVWVRIQNRPIYG</sequence>
<name>A0A1S0TMZ1_LOALO</name>
<dbReference type="CTD" id="9948897"/>
<dbReference type="AlphaFoldDB" id="A0A1S0TMZ1"/>
<accession>A0A1S0TMZ1</accession>
<dbReference type="KEGG" id="loa:LOAG_11441"/>
<dbReference type="GeneID" id="9948897"/>
<keyword evidence="1" id="KW-1133">Transmembrane helix</keyword>
<dbReference type="InParanoid" id="A0A1S0TMZ1"/>
<organism evidence="2">
    <name type="scientific">Loa loa</name>
    <name type="common">Eye worm</name>
    <name type="synonym">Filaria loa</name>
    <dbReference type="NCBI Taxonomy" id="7209"/>
    <lineage>
        <taxon>Eukaryota</taxon>
        <taxon>Metazoa</taxon>
        <taxon>Ecdysozoa</taxon>
        <taxon>Nematoda</taxon>
        <taxon>Chromadorea</taxon>
        <taxon>Rhabditida</taxon>
        <taxon>Spirurina</taxon>
        <taxon>Spiruromorpha</taxon>
        <taxon>Filarioidea</taxon>
        <taxon>Onchocercidae</taxon>
        <taxon>Loa</taxon>
    </lineage>
</organism>
<keyword evidence="1" id="KW-0812">Transmembrane</keyword>